<protein>
    <submittedName>
        <fullName evidence="2">Uncharacterized protein</fullName>
    </submittedName>
</protein>
<organism evidence="2 3">
    <name type="scientific">Zophobas morio</name>
    <dbReference type="NCBI Taxonomy" id="2755281"/>
    <lineage>
        <taxon>Eukaryota</taxon>
        <taxon>Metazoa</taxon>
        <taxon>Ecdysozoa</taxon>
        <taxon>Arthropoda</taxon>
        <taxon>Hexapoda</taxon>
        <taxon>Insecta</taxon>
        <taxon>Pterygota</taxon>
        <taxon>Neoptera</taxon>
        <taxon>Endopterygota</taxon>
        <taxon>Coleoptera</taxon>
        <taxon>Polyphaga</taxon>
        <taxon>Cucujiformia</taxon>
        <taxon>Tenebrionidae</taxon>
        <taxon>Zophobas</taxon>
    </lineage>
</organism>
<gene>
    <name evidence="2" type="ORF">Zmor_002415</name>
</gene>
<proteinExistence type="predicted"/>
<accession>A0AA38JBI6</accession>
<comment type="caution">
    <text evidence="2">The sequence shown here is derived from an EMBL/GenBank/DDBJ whole genome shotgun (WGS) entry which is preliminary data.</text>
</comment>
<feature type="compositionally biased region" description="Basic residues" evidence="1">
    <location>
        <begin position="234"/>
        <end position="246"/>
    </location>
</feature>
<reference evidence="2" key="1">
    <citation type="journal article" date="2023" name="G3 (Bethesda)">
        <title>Whole genome assemblies of Zophobas morio and Tenebrio molitor.</title>
        <authorList>
            <person name="Kaur S."/>
            <person name="Stinson S.A."/>
            <person name="diCenzo G.C."/>
        </authorList>
    </citation>
    <scope>NUCLEOTIDE SEQUENCE</scope>
    <source>
        <strain evidence="2">QUZm001</strain>
    </source>
</reference>
<evidence type="ECO:0000256" key="1">
    <source>
        <dbReference type="SAM" id="MobiDB-lite"/>
    </source>
</evidence>
<dbReference type="Proteomes" id="UP001168821">
    <property type="component" value="Unassembled WGS sequence"/>
</dbReference>
<feature type="compositionally biased region" description="Polar residues" evidence="1">
    <location>
        <begin position="188"/>
        <end position="199"/>
    </location>
</feature>
<dbReference type="AlphaFoldDB" id="A0AA38JBI6"/>
<name>A0AA38JBI6_9CUCU</name>
<dbReference type="EMBL" id="JALNTZ010000001">
    <property type="protein sequence ID" value="KAJ3667004.1"/>
    <property type="molecule type" value="Genomic_DNA"/>
</dbReference>
<sequence>MVLVDPNVLERVQQIQSAQPDTLSRMDQEMHSVLNLKNMNDAEKWTMYNQILQRYLNILNHNRKPLEVPIMESQTKNVPSQLPVAANADGESVEFTDILSTIPKQSKTKASTLLQKLKDAGVTWDSRGVVNTGSKHISGSNIIDLINDIVRNTKTEPIGWPEFADVLRDLNIPRILIVNQKRLAYINQSRTRSETSSTDAGLGLKPIGSSSPTSPVSLYEDPEQFTPQPSSQTKRQRLKWAKFSLK</sequence>
<evidence type="ECO:0000313" key="2">
    <source>
        <dbReference type="EMBL" id="KAJ3667004.1"/>
    </source>
</evidence>
<feature type="region of interest" description="Disordered" evidence="1">
    <location>
        <begin position="188"/>
        <end position="246"/>
    </location>
</feature>
<keyword evidence="3" id="KW-1185">Reference proteome</keyword>
<evidence type="ECO:0000313" key="3">
    <source>
        <dbReference type="Proteomes" id="UP001168821"/>
    </source>
</evidence>